<reference evidence="7" key="1">
    <citation type="journal article" date="2016" name="Proc. Natl. Acad. Sci. U.S.A.">
        <title>Chromosome-level assembly of Arabidopsis thaliana Ler reveals the extent of translocation and inversion polymorphisms.</title>
        <authorList>
            <person name="Zapata L."/>
            <person name="Ding J."/>
            <person name="Willing E.M."/>
            <person name="Hartwig B."/>
            <person name="Bezdan D."/>
            <person name="Jiao W.B."/>
            <person name="Patel V."/>
            <person name="Velikkakam James G."/>
            <person name="Koornneef M."/>
            <person name="Ossowski S."/>
            <person name="Schneeberger K."/>
        </authorList>
    </citation>
    <scope>NUCLEOTIDE SEQUENCE [LARGE SCALE GENOMIC DNA]</scope>
    <source>
        <strain evidence="7">cv. Landsberg erecta</strain>
    </source>
</reference>
<keyword evidence="4" id="KW-1133">Transmembrane helix</keyword>
<proteinExistence type="inferred from homology"/>
<protein>
    <submittedName>
        <fullName evidence="6">Uncharacterized protein</fullName>
    </submittedName>
</protein>
<dbReference type="Proteomes" id="UP000078284">
    <property type="component" value="Chromosome 2"/>
</dbReference>
<accession>A0A178VPY4</accession>
<evidence type="ECO:0000313" key="7">
    <source>
        <dbReference type="Proteomes" id="UP000078284"/>
    </source>
</evidence>
<organism evidence="6 7">
    <name type="scientific">Arabidopsis thaliana</name>
    <name type="common">Mouse-ear cress</name>
    <dbReference type="NCBI Taxonomy" id="3702"/>
    <lineage>
        <taxon>Eukaryota</taxon>
        <taxon>Viridiplantae</taxon>
        <taxon>Streptophyta</taxon>
        <taxon>Embryophyta</taxon>
        <taxon>Tracheophyta</taxon>
        <taxon>Spermatophyta</taxon>
        <taxon>Magnoliopsida</taxon>
        <taxon>eudicotyledons</taxon>
        <taxon>Gunneridae</taxon>
        <taxon>Pentapetalae</taxon>
        <taxon>rosids</taxon>
        <taxon>malvids</taxon>
        <taxon>Brassicales</taxon>
        <taxon>Brassicaceae</taxon>
        <taxon>Camelineae</taxon>
        <taxon>Arabidopsis</taxon>
    </lineage>
</organism>
<evidence type="ECO:0000256" key="4">
    <source>
        <dbReference type="ARBA" id="ARBA00022989"/>
    </source>
</evidence>
<dbReference type="InterPro" id="IPR007881">
    <property type="entry name" value="UNC-50"/>
</dbReference>
<dbReference type="PANTHER" id="PTHR12841:SF6">
    <property type="entry name" value="PROTEIN UNC-50 HOMOLOG"/>
    <property type="match status" value="1"/>
</dbReference>
<dbReference type="Pfam" id="PF05216">
    <property type="entry name" value="UNC-50"/>
    <property type="match status" value="1"/>
</dbReference>
<keyword evidence="3" id="KW-0812">Transmembrane</keyword>
<evidence type="ECO:0000256" key="2">
    <source>
        <dbReference type="ARBA" id="ARBA00006293"/>
    </source>
</evidence>
<dbReference type="GO" id="GO:0016020">
    <property type="term" value="C:membrane"/>
    <property type="evidence" value="ECO:0007669"/>
    <property type="project" value="UniProtKB-SubCell"/>
</dbReference>
<comment type="caution">
    <text evidence="6">The sequence shown here is derived from an EMBL/GenBank/DDBJ whole genome shotgun (WGS) entry which is preliminary data.</text>
</comment>
<evidence type="ECO:0000256" key="3">
    <source>
        <dbReference type="ARBA" id="ARBA00022692"/>
    </source>
</evidence>
<evidence type="ECO:0000256" key="1">
    <source>
        <dbReference type="ARBA" id="ARBA00004141"/>
    </source>
</evidence>
<dbReference type="ExpressionAtlas" id="A0A178VPY4">
    <property type="expression patterns" value="baseline and differential"/>
</dbReference>
<evidence type="ECO:0000256" key="5">
    <source>
        <dbReference type="ARBA" id="ARBA00023136"/>
    </source>
</evidence>
<name>A0A178VPY4_ARATH</name>
<comment type="subcellular location">
    <subcellularLocation>
        <location evidence="1">Membrane</location>
        <topology evidence="1">Multi-pass membrane protein</topology>
    </subcellularLocation>
</comment>
<comment type="similarity">
    <text evidence="2">Belongs to the unc-50 family.</text>
</comment>
<dbReference type="PANTHER" id="PTHR12841">
    <property type="entry name" value="PROTEIN UNC-50 HOMOLOG"/>
    <property type="match status" value="1"/>
</dbReference>
<evidence type="ECO:0000313" key="6">
    <source>
        <dbReference type="EMBL" id="OAP07836.1"/>
    </source>
</evidence>
<dbReference type="EMBL" id="LUHQ01000002">
    <property type="protein sequence ID" value="OAP07836.1"/>
    <property type="molecule type" value="Genomic_DNA"/>
</dbReference>
<keyword evidence="5" id="KW-0472">Membrane</keyword>
<gene>
    <name evidence="6" type="ordered locus">AXX17_At2g10410</name>
</gene>
<sequence length="53" mass="6321">MLPTTSRSRSSSSSSRANPMFLQYFRRIVKWQQMDVEYTFWQMLNLCTSPKVV</sequence>
<dbReference type="AlphaFoldDB" id="A0A178VPY4"/>